<comment type="caution">
    <text evidence="1">The sequence shown here is derived from an EMBL/GenBank/DDBJ whole genome shotgun (WGS) entry which is preliminary data.</text>
</comment>
<gene>
    <name evidence="1" type="ORF">ACFSYS_07385</name>
</gene>
<accession>A0ABW5X603</accession>
<evidence type="ECO:0000313" key="2">
    <source>
        <dbReference type="Proteomes" id="UP001597438"/>
    </source>
</evidence>
<dbReference type="Gene3D" id="2.115.10.20">
    <property type="entry name" value="Glycosyl hydrolase domain, family 43"/>
    <property type="match status" value="1"/>
</dbReference>
<reference evidence="2" key="1">
    <citation type="journal article" date="2019" name="Int. J. Syst. Evol. Microbiol.">
        <title>The Global Catalogue of Microorganisms (GCM) 10K type strain sequencing project: providing services to taxonomists for standard genome sequencing and annotation.</title>
        <authorList>
            <consortium name="The Broad Institute Genomics Platform"/>
            <consortium name="The Broad Institute Genome Sequencing Center for Infectious Disease"/>
            <person name="Wu L."/>
            <person name="Ma J."/>
        </authorList>
    </citation>
    <scope>NUCLEOTIDE SEQUENCE [LARGE SCALE GENOMIC DNA]</scope>
    <source>
        <strain evidence="2">KCTC 52925</strain>
    </source>
</reference>
<keyword evidence="2" id="KW-1185">Reference proteome</keyword>
<proteinExistence type="predicted"/>
<dbReference type="PROSITE" id="PS51257">
    <property type="entry name" value="PROKAR_LIPOPROTEIN"/>
    <property type="match status" value="1"/>
</dbReference>
<sequence>MKYISITFLVIVIPFFISCQVAKSKKSEGSQKQFQTPTAMSDHWKFVGEAVNEPGYDVWGSSPIRDKEGNVHLFSARWSSETPFKTAWRYNSEIAHYVAKKPEGPFQFVEVVGKGKGDGFWNAAGFHNPNI</sequence>
<dbReference type="EMBL" id="JBHUOJ010000015">
    <property type="protein sequence ID" value="MFD2833109.1"/>
    <property type="molecule type" value="Genomic_DNA"/>
</dbReference>
<evidence type="ECO:0000313" key="1">
    <source>
        <dbReference type="EMBL" id="MFD2833109.1"/>
    </source>
</evidence>
<dbReference type="RefSeq" id="WP_251740456.1">
    <property type="nucleotide sequence ID" value="NZ_JBHUOJ010000015.1"/>
</dbReference>
<organism evidence="1 2">
    <name type="scientific">Christiangramia antarctica</name>
    <dbReference type="NCBI Taxonomy" id="2058158"/>
    <lineage>
        <taxon>Bacteria</taxon>
        <taxon>Pseudomonadati</taxon>
        <taxon>Bacteroidota</taxon>
        <taxon>Flavobacteriia</taxon>
        <taxon>Flavobacteriales</taxon>
        <taxon>Flavobacteriaceae</taxon>
        <taxon>Christiangramia</taxon>
    </lineage>
</organism>
<dbReference type="Proteomes" id="UP001597438">
    <property type="component" value="Unassembled WGS sequence"/>
</dbReference>
<protein>
    <submittedName>
        <fullName evidence="1">Uncharacterized protein</fullName>
    </submittedName>
</protein>
<name>A0ABW5X603_9FLAO</name>
<dbReference type="InterPro" id="IPR023296">
    <property type="entry name" value="Glyco_hydro_beta-prop_sf"/>
</dbReference>